<sequence length="564" mass="63351">MIDYRRRQREEKRGLSSTREKQSQAIANLEGVSDHGTIPLTTQHSEEASAAKPGYFKFSINDAPDAAPTRLKHQPKPDLPTRSSTRARGRVPDCIADAARCPDMQLIGANSLNFPNYEVSANFFQEDQAYHLKTLLPSRQRGRKPNCYQSPVIASDPYTFSTIFSHVENYVSFLQDSFVLVNAKTEKPIPLPIPRYPDLLVRQRHGETCLFSGWILSNAHMDAHMGAPIQEFPHLQAVVYRNVNASLVHPLEGPVAMTTVGSIIVMSLLEILRGTNKADIHLDGVARIFDLNGGIDSFEDFRIKKMLFMIDMLNATTTYHTSRFTVTGPPNLRTASIPYPEDFYFPSSPLMVSGCFENLRLHNPRFASPEMIQLLQDAFSATEQLQRSPDSRSLSLFPTRSDMLWNPLTTIDIYQSDPDTLIGRAVQLAARIHYRVITLRVPYHNPANDEDYTALLQILRFVNLGAWRGLPYIYLWVLLTSHAASIHRSPSGRAFLASELCRVGLSVGLCDEYEDFMQNLCNFLWLRRTVEQVQAQKEDAAAAVIDPALLGLGEDLMGKVLGLS</sequence>
<evidence type="ECO:0000313" key="3">
    <source>
        <dbReference type="Proteomes" id="UP000799750"/>
    </source>
</evidence>
<evidence type="ECO:0000313" key="2">
    <source>
        <dbReference type="EMBL" id="KAF2500632.1"/>
    </source>
</evidence>
<protein>
    <submittedName>
        <fullName evidence="2">Uncharacterized protein</fullName>
    </submittedName>
</protein>
<feature type="compositionally biased region" description="Basic and acidic residues" evidence="1">
    <location>
        <begin position="1"/>
        <end position="22"/>
    </location>
</feature>
<reference evidence="2" key="1">
    <citation type="journal article" date="2020" name="Stud. Mycol.">
        <title>101 Dothideomycetes genomes: a test case for predicting lifestyles and emergence of pathogens.</title>
        <authorList>
            <person name="Haridas S."/>
            <person name="Albert R."/>
            <person name="Binder M."/>
            <person name="Bloem J."/>
            <person name="Labutti K."/>
            <person name="Salamov A."/>
            <person name="Andreopoulos B."/>
            <person name="Baker S."/>
            <person name="Barry K."/>
            <person name="Bills G."/>
            <person name="Bluhm B."/>
            <person name="Cannon C."/>
            <person name="Castanera R."/>
            <person name="Culley D."/>
            <person name="Daum C."/>
            <person name="Ezra D."/>
            <person name="Gonzalez J."/>
            <person name="Henrissat B."/>
            <person name="Kuo A."/>
            <person name="Liang C."/>
            <person name="Lipzen A."/>
            <person name="Lutzoni F."/>
            <person name="Magnuson J."/>
            <person name="Mondo S."/>
            <person name="Nolan M."/>
            <person name="Ohm R."/>
            <person name="Pangilinan J."/>
            <person name="Park H.-J."/>
            <person name="Ramirez L."/>
            <person name="Alfaro M."/>
            <person name="Sun H."/>
            <person name="Tritt A."/>
            <person name="Yoshinaga Y."/>
            <person name="Zwiers L.-H."/>
            <person name="Turgeon B."/>
            <person name="Goodwin S."/>
            <person name="Spatafora J."/>
            <person name="Crous P."/>
            <person name="Grigoriev I."/>
        </authorList>
    </citation>
    <scope>NUCLEOTIDE SEQUENCE</scope>
    <source>
        <strain evidence="2">CBS 269.34</strain>
    </source>
</reference>
<gene>
    <name evidence="2" type="ORF">BU16DRAFT_614357</name>
</gene>
<feature type="region of interest" description="Disordered" evidence="1">
    <location>
        <begin position="62"/>
        <end position="88"/>
    </location>
</feature>
<dbReference type="OrthoDB" id="4159781at2759"/>
<accession>A0A6A6R8B1</accession>
<keyword evidence="3" id="KW-1185">Reference proteome</keyword>
<feature type="region of interest" description="Disordered" evidence="1">
    <location>
        <begin position="1"/>
        <end position="39"/>
    </location>
</feature>
<evidence type="ECO:0000256" key="1">
    <source>
        <dbReference type="SAM" id="MobiDB-lite"/>
    </source>
</evidence>
<name>A0A6A6R8B1_9PEZI</name>
<organism evidence="2 3">
    <name type="scientific">Lophium mytilinum</name>
    <dbReference type="NCBI Taxonomy" id="390894"/>
    <lineage>
        <taxon>Eukaryota</taxon>
        <taxon>Fungi</taxon>
        <taxon>Dikarya</taxon>
        <taxon>Ascomycota</taxon>
        <taxon>Pezizomycotina</taxon>
        <taxon>Dothideomycetes</taxon>
        <taxon>Pleosporomycetidae</taxon>
        <taxon>Mytilinidiales</taxon>
        <taxon>Mytilinidiaceae</taxon>
        <taxon>Lophium</taxon>
    </lineage>
</organism>
<proteinExistence type="predicted"/>
<dbReference type="AlphaFoldDB" id="A0A6A6R8B1"/>
<dbReference type="Proteomes" id="UP000799750">
    <property type="component" value="Unassembled WGS sequence"/>
</dbReference>
<dbReference type="EMBL" id="MU004183">
    <property type="protein sequence ID" value="KAF2500632.1"/>
    <property type="molecule type" value="Genomic_DNA"/>
</dbReference>